<evidence type="ECO:0000313" key="3">
    <source>
        <dbReference type="Proteomes" id="UP001634394"/>
    </source>
</evidence>
<evidence type="ECO:0000259" key="1">
    <source>
        <dbReference type="Pfam" id="PF18803"/>
    </source>
</evidence>
<protein>
    <recommendedName>
        <fullName evidence="1">CxC2-like cysteine cluster KDZ transposase-associated domain-containing protein</fullName>
    </recommendedName>
</protein>
<dbReference type="InterPro" id="IPR041457">
    <property type="entry name" value="CxC2_KDZ-assoc"/>
</dbReference>
<dbReference type="PANTHER" id="PTHR33096">
    <property type="entry name" value="CXC2 DOMAIN-CONTAINING PROTEIN"/>
    <property type="match status" value="1"/>
</dbReference>
<dbReference type="Pfam" id="PF18803">
    <property type="entry name" value="CxC2"/>
    <property type="match status" value="1"/>
</dbReference>
<sequence length="290" mass="32940">MVLTKGRKAAKRKYISLRGRSMRVRYERFSDQVASENSFASISNDVPSADTNTMSIQAGMPTLFDVGNKELEDPGPQFTTYQKQKSKRVENWNAIQDQLLQIGIEVTFMPSSHTCISCAQNVDQIFRCMDCGTSALYCQSCLAISHSLPHLHMFEAFKNGTFIYINVDTPVWTRPDSHSCMSSYHQDIVIIDDKGRQHKRVMQFCSCELPAETMLRSYLWPSSPKKPVLAFHIGLLEWLTALMLECQVSAKGFCEVLKAKHSKHQQGLIESEQQMAFRISTPSNLFTLSY</sequence>
<dbReference type="Proteomes" id="UP001634394">
    <property type="component" value="Unassembled WGS sequence"/>
</dbReference>
<feature type="domain" description="CxC2-like cysteine cluster KDZ transposase-associated" evidence="1">
    <location>
        <begin position="179"/>
        <end position="260"/>
    </location>
</feature>
<comment type="caution">
    <text evidence="2">The sequence shown here is derived from an EMBL/GenBank/DDBJ whole genome shotgun (WGS) entry which is preliminary data.</text>
</comment>
<evidence type="ECO:0000313" key="2">
    <source>
        <dbReference type="EMBL" id="KAL3884704.1"/>
    </source>
</evidence>
<dbReference type="EMBL" id="JBJQND010000002">
    <property type="protein sequence ID" value="KAL3884704.1"/>
    <property type="molecule type" value="Genomic_DNA"/>
</dbReference>
<name>A0ABD3XEK2_SINWO</name>
<gene>
    <name evidence="2" type="ORF">ACJMK2_024816</name>
</gene>
<proteinExistence type="predicted"/>
<reference evidence="2 3" key="1">
    <citation type="submission" date="2024-11" db="EMBL/GenBank/DDBJ databases">
        <title>Chromosome-level genome assembly of the freshwater bivalve Anodonta woodiana.</title>
        <authorList>
            <person name="Chen X."/>
        </authorList>
    </citation>
    <scope>NUCLEOTIDE SEQUENCE [LARGE SCALE GENOMIC DNA]</scope>
    <source>
        <strain evidence="2">MN2024</strain>
        <tissue evidence="2">Gills</tissue>
    </source>
</reference>
<dbReference type="PANTHER" id="PTHR33096:SF1">
    <property type="entry name" value="CXC1-LIKE CYSTEINE CLUSTER ASSOCIATED WITH KDZ TRANSPOSASES DOMAIN-CONTAINING PROTEIN"/>
    <property type="match status" value="1"/>
</dbReference>
<accession>A0ABD3XEK2</accession>
<dbReference type="AlphaFoldDB" id="A0ABD3XEK2"/>
<keyword evidence="3" id="KW-1185">Reference proteome</keyword>
<organism evidence="2 3">
    <name type="scientific">Sinanodonta woodiana</name>
    <name type="common">Chinese pond mussel</name>
    <name type="synonym">Anodonta woodiana</name>
    <dbReference type="NCBI Taxonomy" id="1069815"/>
    <lineage>
        <taxon>Eukaryota</taxon>
        <taxon>Metazoa</taxon>
        <taxon>Spiralia</taxon>
        <taxon>Lophotrochozoa</taxon>
        <taxon>Mollusca</taxon>
        <taxon>Bivalvia</taxon>
        <taxon>Autobranchia</taxon>
        <taxon>Heteroconchia</taxon>
        <taxon>Palaeoheterodonta</taxon>
        <taxon>Unionida</taxon>
        <taxon>Unionoidea</taxon>
        <taxon>Unionidae</taxon>
        <taxon>Unioninae</taxon>
        <taxon>Sinanodonta</taxon>
    </lineage>
</organism>